<evidence type="ECO:0000313" key="1">
    <source>
        <dbReference type="EMBL" id="MBB5337848.1"/>
    </source>
</evidence>
<dbReference type="EMBL" id="JACHEA010000001">
    <property type="protein sequence ID" value="MBB5337848.1"/>
    <property type="molecule type" value="Genomic_DNA"/>
</dbReference>
<reference evidence="1" key="1">
    <citation type="submission" date="2020-08" db="EMBL/GenBank/DDBJ databases">
        <title>Genomic Encyclopedia of Type Strains, Phase IV (KMG-V): Genome sequencing to study the core and pangenomes of soil and plant-associated prokaryotes.</title>
        <authorList>
            <person name="Whitman W."/>
        </authorList>
    </citation>
    <scope>NUCLEOTIDE SEQUENCE</scope>
    <source>
        <strain evidence="1">M8UP15</strain>
    </source>
</reference>
<sequence length="107" mass="12065">MKQRWILLVVALFGLVVPNNMFLYSSLHDPHGCGGVAHNLLASSFMLDAFLAMGVLAYFFAARPIGPVRWYWFVLLSLLGGMAFSVPLYWWMNLRRETTASGQGIIR</sequence>
<accession>A0ACC5NTY6</accession>
<organism evidence="1 2">
    <name type="scientific">Tunturiibacter gelidiferens</name>
    <dbReference type="NCBI Taxonomy" id="3069689"/>
    <lineage>
        <taxon>Bacteria</taxon>
        <taxon>Pseudomonadati</taxon>
        <taxon>Acidobacteriota</taxon>
        <taxon>Terriglobia</taxon>
        <taxon>Terriglobales</taxon>
        <taxon>Acidobacteriaceae</taxon>
        <taxon>Tunturiibacter</taxon>
    </lineage>
</organism>
<evidence type="ECO:0000313" key="2">
    <source>
        <dbReference type="Proteomes" id="UP000569005"/>
    </source>
</evidence>
<dbReference type="Proteomes" id="UP000569005">
    <property type="component" value="Unassembled WGS sequence"/>
</dbReference>
<keyword evidence="2" id="KW-1185">Reference proteome</keyword>
<protein>
    <submittedName>
        <fullName evidence="1">Uncharacterized protein</fullName>
    </submittedName>
</protein>
<name>A0ACC5NTY6_9BACT</name>
<proteinExistence type="predicted"/>
<comment type="caution">
    <text evidence="1">The sequence shown here is derived from an EMBL/GenBank/DDBJ whole genome shotgun (WGS) entry which is preliminary data.</text>
</comment>
<gene>
    <name evidence="1" type="ORF">HDF13_000181</name>
</gene>